<accession>A0AAV4GDZ0</accession>
<keyword evidence="1" id="KW-0472">Membrane</keyword>
<protein>
    <submittedName>
        <fullName evidence="2">Uncharacterized protein</fullName>
    </submittedName>
</protein>
<sequence>MNERRNWRRKCSHLQILPDSSNIVAFQSLLQVLTFRAEIKYRRCSAACSPPTEITNMIDYQNRIHQKYSGVVVVVPVVVVVVIVVGVILVVEIVVEVVKVAVVTLVEVVVVVVSAVEAVLVIVVEVRVVVKVKMIEVAVVVAVVVK</sequence>
<reference evidence="2 3" key="1">
    <citation type="journal article" date="2021" name="Elife">
        <title>Chloroplast acquisition without the gene transfer in kleptoplastic sea slugs, Plakobranchus ocellatus.</title>
        <authorList>
            <person name="Maeda T."/>
            <person name="Takahashi S."/>
            <person name="Yoshida T."/>
            <person name="Shimamura S."/>
            <person name="Takaki Y."/>
            <person name="Nagai Y."/>
            <person name="Toyoda A."/>
            <person name="Suzuki Y."/>
            <person name="Arimoto A."/>
            <person name="Ishii H."/>
            <person name="Satoh N."/>
            <person name="Nishiyama T."/>
            <person name="Hasebe M."/>
            <person name="Maruyama T."/>
            <person name="Minagawa J."/>
            <person name="Obokata J."/>
            <person name="Shigenobu S."/>
        </authorList>
    </citation>
    <scope>NUCLEOTIDE SEQUENCE [LARGE SCALE GENOMIC DNA]</scope>
</reference>
<feature type="transmembrane region" description="Helical" evidence="1">
    <location>
        <begin position="101"/>
        <end position="124"/>
    </location>
</feature>
<proteinExistence type="predicted"/>
<keyword evidence="1" id="KW-0812">Transmembrane</keyword>
<dbReference type="EMBL" id="BMAT01011964">
    <property type="protein sequence ID" value="GFR82851.1"/>
    <property type="molecule type" value="Genomic_DNA"/>
</dbReference>
<keyword evidence="3" id="KW-1185">Reference proteome</keyword>
<keyword evidence="1" id="KW-1133">Transmembrane helix</keyword>
<evidence type="ECO:0000313" key="2">
    <source>
        <dbReference type="EMBL" id="GFR82851.1"/>
    </source>
</evidence>
<evidence type="ECO:0000256" key="1">
    <source>
        <dbReference type="SAM" id="Phobius"/>
    </source>
</evidence>
<gene>
    <name evidence="2" type="ORF">ElyMa_005961800</name>
</gene>
<comment type="caution">
    <text evidence="2">The sequence shown here is derived from an EMBL/GenBank/DDBJ whole genome shotgun (WGS) entry which is preliminary data.</text>
</comment>
<evidence type="ECO:0000313" key="3">
    <source>
        <dbReference type="Proteomes" id="UP000762676"/>
    </source>
</evidence>
<name>A0AAV4GDZ0_9GAST</name>
<feature type="transmembrane region" description="Helical" evidence="1">
    <location>
        <begin position="71"/>
        <end position="95"/>
    </location>
</feature>
<dbReference type="AlphaFoldDB" id="A0AAV4GDZ0"/>
<organism evidence="2 3">
    <name type="scientific">Elysia marginata</name>
    <dbReference type="NCBI Taxonomy" id="1093978"/>
    <lineage>
        <taxon>Eukaryota</taxon>
        <taxon>Metazoa</taxon>
        <taxon>Spiralia</taxon>
        <taxon>Lophotrochozoa</taxon>
        <taxon>Mollusca</taxon>
        <taxon>Gastropoda</taxon>
        <taxon>Heterobranchia</taxon>
        <taxon>Euthyneura</taxon>
        <taxon>Panpulmonata</taxon>
        <taxon>Sacoglossa</taxon>
        <taxon>Placobranchoidea</taxon>
        <taxon>Plakobranchidae</taxon>
        <taxon>Elysia</taxon>
    </lineage>
</organism>
<dbReference type="Proteomes" id="UP000762676">
    <property type="component" value="Unassembled WGS sequence"/>
</dbReference>